<dbReference type="GO" id="GO:0005975">
    <property type="term" value="P:carbohydrate metabolic process"/>
    <property type="evidence" value="ECO:0007669"/>
    <property type="project" value="InterPro"/>
</dbReference>
<gene>
    <name evidence="6" type="ORF">PM006_11005</name>
</gene>
<dbReference type="PANTHER" id="PTHR43095">
    <property type="entry name" value="SUGAR KINASE"/>
    <property type="match status" value="1"/>
</dbReference>
<dbReference type="PANTHER" id="PTHR43095:SF2">
    <property type="entry name" value="GLUCONOKINASE"/>
    <property type="match status" value="1"/>
</dbReference>
<dbReference type="Proteomes" id="UP001300871">
    <property type="component" value="Unassembled WGS sequence"/>
</dbReference>
<proteinExistence type="inferred from homology"/>
<dbReference type="InterPro" id="IPR050406">
    <property type="entry name" value="FGGY_Carb_Kinase"/>
</dbReference>
<evidence type="ECO:0000313" key="6">
    <source>
        <dbReference type="EMBL" id="MDB2000729.1"/>
    </source>
</evidence>
<accession>A0AAW6AYE0</accession>
<dbReference type="Gene3D" id="3.30.420.40">
    <property type="match status" value="2"/>
</dbReference>
<dbReference type="Pfam" id="PF00370">
    <property type="entry name" value="FGGY_N"/>
    <property type="match status" value="1"/>
</dbReference>
<dbReference type="Pfam" id="PF02782">
    <property type="entry name" value="FGGY_C"/>
    <property type="match status" value="1"/>
</dbReference>
<reference evidence="6" key="1">
    <citation type="submission" date="2023-01" db="EMBL/GenBank/DDBJ databases">
        <title>Human gut microbiome strain richness.</title>
        <authorList>
            <person name="Chen-Liaw A."/>
        </authorList>
    </citation>
    <scope>NUCLEOTIDE SEQUENCE</scope>
    <source>
        <strain evidence="6">B1_m1001713B170214d0_201011</strain>
    </source>
</reference>
<dbReference type="PIRSF" id="PIRSF000538">
    <property type="entry name" value="GlpK"/>
    <property type="match status" value="1"/>
</dbReference>
<keyword evidence="2" id="KW-0808">Transferase</keyword>
<sequence>MKILALESSTTSAKAMLYDTERKEPRVFTKSYGTMFLNTVVQDMEKVYDGMLRAGRSVLEQEKDIDMISLGGAWHSAGLCGADMSPETPGLPWNYTGAAGLCGRLRGRNGYSENYYHRTGCMVNAIYPFFKLMWLKELGFDLSRYRIAGQGVYNTFRMTGYNVVTECTLSGTGLMNIFTKQYEQELLDILGVNDGNLPEIVPYNRSYPLQGEAAKALGLKAGIPVIPTNSDGGLNQIGAGALKKGVMTFSVGTSGAIRLTTPEPVLPESPGTWCYLSPKSWMSGAATSGACNCIDWFKAQFAGNMTYNELETDFLTAADGPVFLPFVFGERCPGWNDGRSGGFENLRPAHSVRDMYRAVQEGILFNLYQCYKILSEVNGLPKRIKLSGGILHSKGWTQMCSDLFGREMEVDNQEQSSLIGGAVLALHLMGRIENLEDYDVPPMGIVCPDPVRTDIYRKKFGRYKEYYDGCKAGGNKQ</sequence>
<dbReference type="InterPro" id="IPR000577">
    <property type="entry name" value="Carb_kinase_FGGY"/>
</dbReference>
<dbReference type="AlphaFoldDB" id="A0AAW6AYE0"/>
<organism evidence="6 7">
    <name type="scientific">Clostridium symbiosum</name>
    <name type="common">Bacteroides symbiosus</name>
    <dbReference type="NCBI Taxonomy" id="1512"/>
    <lineage>
        <taxon>Bacteria</taxon>
        <taxon>Bacillati</taxon>
        <taxon>Bacillota</taxon>
        <taxon>Clostridia</taxon>
        <taxon>Lachnospirales</taxon>
        <taxon>Lachnospiraceae</taxon>
        <taxon>Otoolea</taxon>
    </lineage>
</organism>
<name>A0AAW6AYE0_CLOSY</name>
<protein>
    <submittedName>
        <fullName evidence="6">FGGY-family carbohydrate kinase</fullName>
    </submittedName>
</protein>
<evidence type="ECO:0000259" key="5">
    <source>
        <dbReference type="Pfam" id="PF02782"/>
    </source>
</evidence>
<dbReference type="GeneID" id="57967775"/>
<comment type="caution">
    <text evidence="6">The sequence shown here is derived from an EMBL/GenBank/DDBJ whole genome shotgun (WGS) entry which is preliminary data.</text>
</comment>
<dbReference type="SUPFAM" id="SSF53067">
    <property type="entry name" value="Actin-like ATPase domain"/>
    <property type="match status" value="2"/>
</dbReference>
<keyword evidence="3 6" id="KW-0418">Kinase</keyword>
<feature type="domain" description="Carbohydrate kinase FGGY C-terminal" evidence="5">
    <location>
        <begin position="248"/>
        <end position="427"/>
    </location>
</feature>
<dbReference type="InterPro" id="IPR043129">
    <property type="entry name" value="ATPase_NBD"/>
</dbReference>
<dbReference type="CDD" id="cd07770">
    <property type="entry name" value="ASKHA_NBD_FGGY_GntK"/>
    <property type="match status" value="1"/>
</dbReference>
<dbReference type="RefSeq" id="WP_150027158.1">
    <property type="nucleotide sequence ID" value="NZ_JABFCJ010000045.1"/>
</dbReference>
<evidence type="ECO:0000256" key="1">
    <source>
        <dbReference type="ARBA" id="ARBA00009156"/>
    </source>
</evidence>
<dbReference type="InterPro" id="IPR018485">
    <property type="entry name" value="FGGY_C"/>
</dbReference>
<dbReference type="GO" id="GO:0016301">
    <property type="term" value="F:kinase activity"/>
    <property type="evidence" value="ECO:0007669"/>
    <property type="project" value="UniProtKB-KW"/>
</dbReference>
<comment type="similarity">
    <text evidence="1">Belongs to the FGGY kinase family.</text>
</comment>
<dbReference type="InterPro" id="IPR018484">
    <property type="entry name" value="FGGY_N"/>
</dbReference>
<evidence type="ECO:0000259" key="4">
    <source>
        <dbReference type="Pfam" id="PF00370"/>
    </source>
</evidence>
<feature type="domain" description="Carbohydrate kinase FGGY N-terminal" evidence="4">
    <location>
        <begin position="3"/>
        <end position="236"/>
    </location>
</feature>
<evidence type="ECO:0000256" key="3">
    <source>
        <dbReference type="ARBA" id="ARBA00022777"/>
    </source>
</evidence>
<evidence type="ECO:0000256" key="2">
    <source>
        <dbReference type="ARBA" id="ARBA00022679"/>
    </source>
</evidence>
<evidence type="ECO:0000313" key="7">
    <source>
        <dbReference type="Proteomes" id="UP001300871"/>
    </source>
</evidence>
<dbReference type="EMBL" id="JAQLGM010000024">
    <property type="protein sequence ID" value="MDB2000729.1"/>
    <property type="molecule type" value="Genomic_DNA"/>
</dbReference>